<organism evidence="9 10">
    <name type="scientific">Vibrio astriarenae</name>
    <dbReference type="NCBI Taxonomy" id="1481923"/>
    <lineage>
        <taxon>Bacteria</taxon>
        <taxon>Pseudomonadati</taxon>
        <taxon>Pseudomonadota</taxon>
        <taxon>Gammaproteobacteria</taxon>
        <taxon>Vibrionales</taxon>
        <taxon>Vibrionaceae</taxon>
        <taxon>Vibrio</taxon>
    </lineage>
</organism>
<proteinExistence type="inferred from homology"/>
<dbReference type="Pfam" id="PF01475">
    <property type="entry name" value="FUR"/>
    <property type="match status" value="1"/>
</dbReference>
<keyword evidence="8" id="KW-0408">Iron</keyword>
<dbReference type="GO" id="GO:0008270">
    <property type="term" value="F:zinc ion binding"/>
    <property type="evidence" value="ECO:0007669"/>
    <property type="project" value="TreeGrafter"/>
</dbReference>
<dbReference type="InterPro" id="IPR036388">
    <property type="entry name" value="WH-like_DNA-bd_sf"/>
</dbReference>
<evidence type="ECO:0000256" key="3">
    <source>
        <dbReference type="ARBA" id="ARBA00022833"/>
    </source>
</evidence>
<dbReference type="GO" id="GO:0003700">
    <property type="term" value="F:DNA-binding transcription factor activity"/>
    <property type="evidence" value="ECO:0007669"/>
    <property type="project" value="UniProtKB-UniRule"/>
</dbReference>
<feature type="binding site" evidence="7">
    <location>
        <position position="104"/>
    </location>
    <ligand>
        <name>Zn(2+)</name>
        <dbReference type="ChEBI" id="CHEBI:29105"/>
    </ligand>
</feature>
<evidence type="ECO:0000256" key="4">
    <source>
        <dbReference type="ARBA" id="ARBA00023015"/>
    </source>
</evidence>
<keyword evidence="3 7" id="KW-0862">Zinc</keyword>
<feature type="binding site" evidence="7">
    <location>
        <position position="107"/>
    </location>
    <ligand>
        <name>Zn(2+)</name>
        <dbReference type="ChEBI" id="CHEBI:29105"/>
    </ligand>
</feature>
<feature type="binding site" evidence="7">
    <location>
        <position position="148"/>
    </location>
    <ligand>
        <name>Zn(2+)</name>
        <dbReference type="ChEBI" id="CHEBI:29105"/>
    </ligand>
</feature>
<keyword evidence="10" id="KW-1185">Reference proteome</keyword>
<keyword evidence="2 8" id="KW-0678">Repressor</keyword>
<dbReference type="Gene3D" id="3.30.1490.190">
    <property type="match status" value="1"/>
</dbReference>
<dbReference type="PANTHER" id="PTHR33202">
    <property type="entry name" value="ZINC UPTAKE REGULATION PROTEIN"/>
    <property type="match status" value="1"/>
</dbReference>
<comment type="cofactor">
    <cofactor evidence="7">
        <name>Zn(2+)</name>
        <dbReference type="ChEBI" id="CHEBI:29105"/>
    </cofactor>
    <text evidence="7">Binds 1 zinc ion per subunit.</text>
</comment>
<dbReference type="SUPFAM" id="SSF46785">
    <property type="entry name" value="Winged helix' DNA-binding domain"/>
    <property type="match status" value="1"/>
</dbReference>
<dbReference type="InterPro" id="IPR002481">
    <property type="entry name" value="FUR"/>
</dbReference>
<dbReference type="Gene3D" id="1.10.10.10">
    <property type="entry name" value="Winged helix-like DNA-binding domain superfamily/Winged helix DNA-binding domain"/>
    <property type="match status" value="1"/>
</dbReference>
<accession>A0A7Z2T2L4</accession>
<evidence type="ECO:0000313" key="9">
    <source>
        <dbReference type="EMBL" id="QIA63223.1"/>
    </source>
</evidence>
<feature type="binding site" evidence="7">
    <location>
        <position position="145"/>
    </location>
    <ligand>
        <name>Zn(2+)</name>
        <dbReference type="ChEBI" id="CHEBI:29105"/>
    </ligand>
</feature>
<dbReference type="GO" id="GO:1900376">
    <property type="term" value="P:regulation of secondary metabolite biosynthetic process"/>
    <property type="evidence" value="ECO:0007669"/>
    <property type="project" value="TreeGrafter"/>
</dbReference>
<dbReference type="GO" id="GO:0005829">
    <property type="term" value="C:cytosol"/>
    <property type="evidence" value="ECO:0007669"/>
    <property type="project" value="TreeGrafter"/>
</dbReference>
<protein>
    <recommendedName>
        <fullName evidence="8">Ferric uptake regulation protein</fullName>
    </recommendedName>
</protein>
<dbReference type="AlphaFoldDB" id="A0A7Z2T2L4"/>
<dbReference type="EMBL" id="CP047475">
    <property type="protein sequence ID" value="QIA63223.1"/>
    <property type="molecule type" value="Genomic_DNA"/>
</dbReference>
<name>A0A7Z2T2L4_9VIBR</name>
<dbReference type="CDD" id="cd07153">
    <property type="entry name" value="Fur_like"/>
    <property type="match status" value="1"/>
</dbReference>
<keyword evidence="5 8" id="KW-0238">DNA-binding</keyword>
<dbReference type="Proteomes" id="UP000464262">
    <property type="component" value="Chromosome 1"/>
</dbReference>
<evidence type="ECO:0000256" key="8">
    <source>
        <dbReference type="RuleBase" id="RU364037"/>
    </source>
</evidence>
<evidence type="ECO:0000256" key="7">
    <source>
        <dbReference type="PIRSR" id="PIRSR602481-1"/>
    </source>
</evidence>
<evidence type="ECO:0000256" key="2">
    <source>
        <dbReference type="ARBA" id="ARBA00022491"/>
    </source>
</evidence>
<dbReference type="KEGG" id="vas:GT360_06710"/>
<dbReference type="InterPro" id="IPR043135">
    <property type="entry name" value="Fur_C"/>
</dbReference>
<dbReference type="GO" id="GO:0045892">
    <property type="term" value="P:negative regulation of DNA-templated transcription"/>
    <property type="evidence" value="ECO:0007669"/>
    <property type="project" value="TreeGrafter"/>
</dbReference>
<evidence type="ECO:0000313" key="10">
    <source>
        <dbReference type="Proteomes" id="UP000464262"/>
    </source>
</evidence>
<comment type="subcellular location">
    <subcellularLocation>
        <location evidence="8">Cytoplasm</location>
    </subcellularLocation>
</comment>
<keyword evidence="7 8" id="KW-0479">Metal-binding</keyword>
<sequence>MSNVTNQIEHAEQHCKTHGARLTSQRKQVLARLIESNRALSAYELVDFCKERYGESIAAMSVYRSLEFLEKEDLVHKLNSTNKFVACAHICREHDHGVAQFLICKECNKITELTLEPLVMDSLRDEAAKAGFTVISPQLEISCVCDECRTKQNNQSKE</sequence>
<comment type="subunit">
    <text evidence="8">Homodimer.</text>
</comment>
<gene>
    <name evidence="8" type="primary">fur</name>
    <name evidence="9" type="ORF">GT360_06710</name>
</gene>
<dbReference type="RefSeq" id="WP_164648126.1">
    <property type="nucleotide sequence ID" value="NZ_CP047475.1"/>
</dbReference>
<dbReference type="PANTHER" id="PTHR33202:SF6">
    <property type="entry name" value="ZINC UPTAKE REGULATION PROTEIN"/>
    <property type="match status" value="1"/>
</dbReference>
<keyword evidence="4 8" id="KW-0805">Transcription regulation</keyword>
<keyword evidence="6 8" id="KW-0804">Transcription</keyword>
<evidence type="ECO:0000256" key="1">
    <source>
        <dbReference type="ARBA" id="ARBA00007957"/>
    </source>
</evidence>
<dbReference type="GO" id="GO:0000976">
    <property type="term" value="F:transcription cis-regulatory region binding"/>
    <property type="evidence" value="ECO:0007669"/>
    <property type="project" value="TreeGrafter"/>
</dbReference>
<evidence type="ECO:0000256" key="5">
    <source>
        <dbReference type="ARBA" id="ARBA00023125"/>
    </source>
</evidence>
<comment type="similarity">
    <text evidence="1 8">Belongs to the Fur family.</text>
</comment>
<keyword evidence="8" id="KW-0963">Cytoplasm</keyword>
<reference evidence="9 10" key="1">
    <citation type="submission" date="2020-01" db="EMBL/GenBank/DDBJ databases">
        <title>Whole genome and functional gene identification of agarase of Vibrio HN897.</title>
        <authorList>
            <person name="Liu Y."/>
            <person name="Zhao Z."/>
        </authorList>
    </citation>
    <scope>NUCLEOTIDE SEQUENCE [LARGE SCALE GENOMIC DNA]</scope>
    <source>
        <strain evidence="9 10">HN897</strain>
    </source>
</reference>
<evidence type="ECO:0000256" key="6">
    <source>
        <dbReference type="ARBA" id="ARBA00023163"/>
    </source>
</evidence>
<dbReference type="InterPro" id="IPR036390">
    <property type="entry name" value="WH_DNA-bd_sf"/>
</dbReference>